<sequence>MQERLLLLLNLCSLALAWYPCPFTDNSLNKTISGNVIIQAECTFLTSPLEWKGFNPNTFDGALYNRTRTIPVMNIHMKRLFFSKLPPQGNSSGKHFINYWLLNGGGGSQVGMESFGISMLKQISMNNYHLTYPNTYPIMYLFQYRGAGMSTPSIHCHTARTWPDCATELINTTVPSSRAESLRIINAMSNQHIAQDLQYQIQYAMNETQSTAQTSTYIYGLSQGTGIIEHYLTIQTIDSNLQVIDGVILDGVMSVKDSDTGSNQFKFHNERFYMYLAKCQQDSACSKTFNAVSGSDQDIITVTLRLQMLFLTNKTNPLCTHQAGLTDWPLFILIANQGIETVSARPITAILIARIYRCSVEDQRVLSKALPIMIKLVSEYGPGTPIDPPEAYPADGNVLSIVTVWSDYIGKTLTESVKDNAEFYNDLCIRIDVSYQIYIASVGLLPLCNDTQVSKYNYVLSRDFKDVLYSRNPLYWGQLQVNPRIFRSRQGGVLLFNGDLDYNSPLVTAEQFQEFLRMQEIPTKLVAMKGLTHVTAPQSYTKSAGFESPSCTEQIIAQFLYQKELNVSLSNLDDRCNSEQTLIGIDWFYQDATVNKTLYNLFGGTTTNYWGMSIENRSDKLSTPFLFTFLILLFLNFHF</sequence>
<dbReference type="AlphaFoldDB" id="A0A813X2L5"/>
<evidence type="ECO:0000256" key="1">
    <source>
        <dbReference type="SAM" id="SignalP"/>
    </source>
</evidence>
<keyword evidence="4" id="KW-1185">Reference proteome</keyword>
<dbReference type="EMBL" id="CAJNOR010000386">
    <property type="protein sequence ID" value="CAF0899083.1"/>
    <property type="molecule type" value="Genomic_DNA"/>
</dbReference>
<evidence type="ECO:0000313" key="4">
    <source>
        <dbReference type="Proteomes" id="UP000663828"/>
    </source>
</evidence>
<name>A0A813X2L5_ADIRI</name>
<proteinExistence type="predicted"/>
<dbReference type="SUPFAM" id="SSF53474">
    <property type="entry name" value="alpha/beta-Hydrolases"/>
    <property type="match status" value="1"/>
</dbReference>
<feature type="signal peptide" evidence="1">
    <location>
        <begin position="1"/>
        <end position="17"/>
    </location>
</feature>
<dbReference type="Proteomes" id="UP000663828">
    <property type="component" value="Unassembled WGS sequence"/>
</dbReference>
<comment type="caution">
    <text evidence="2">The sequence shown here is derived from an EMBL/GenBank/DDBJ whole genome shotgun (WGS) entry which is preliminary data.</text>
</comment>
<reference evidence="2" key="1">
    <citation type="submission" date="2021-02" db="EMBL/GenBank/DDBJ databases">
        <authorList>
            <person name="Nowell W R."/>
        </authorList>
    </citation>
    <scope>NUCLEOTIDE SEQUENCE</scope>
</reference>
<dbReference type="OrthoDB" id="9986275at2759"/>
<accession>A0A813X2L5</accession>
<dbReference type="EMBL" id="CAJNOJ010000025">
    <property type="protein sequence ID" value="CAF0864031.1"/>
    <property type="molecule type" value="Genomic_DNA"/>
</dbReference>
<organism evidence="2 5">
    <name type="scientific">Adineta ricciae</name>
    <name type="common">Rotifer</name>
    <dbReference type="NCBI Taxonomy" id="249248"/>
    <lineage>
        <taxon>Eukaryota</taxon>
        <taxon>Metazoa</taxon>
        <taxon>Spiralia</taxon>
        <taxon>Gnathifera</taxon>
        <taxon>Rotifera</taxon>
        <taxon>Eurotatoria</taxon>
        <taxon>Bdelloidea</taxon>
        <taxon>Adinetida</taxon>
        <taxon>Adinetidae</taxon>
        <taxon>Adineta</taxon>
    </lineage>
</organism>
<feature type="chain" id="PRO_5036409583" description="Peptidase S33 tripeptidyl aminopeptidase-like C-terminal domain-containing protein" evidence="1">
    <location>
        <begin position="18"/>
        <end position="639"/>
    </location>
</feature>
<dbReference type="Proteomes" id="UP000663852">
    <property type="component" value="Unassembled WGS sequence"/>
</dbReference>
<gene>
    <name evidence="2" type="ORF">EDS130_LOCUS7954</name>
    <name evidence="3" type="ORF">XAT740_LOCUS7923</name>
</gene>
<protein>
    <recommendedName>
        <fullName evidence="6">Peptidase S33 tripeptidyl aminopeptidase-like C-terminal domain-containing protein</fullName>
    </recommendedName>
</protein>
<evidence type="ECO:0008006" key="6">
    <source>
        <dbReference type="Google" id="ProtNLM"/>
    </source>
</evidence>
<keyword evidence="1" id="KW-0732">Signal</keyword>
<evidence type="ECO:0000313" key="3">
    <source>
        <dbReference type="EMBL" id="CAF0899083.1"/>
    </source>
</evidence>
<dbReference type="InterPro" id="IPR029058">
    <property type="entry name" value="AB_hydrolase_fold"/>
</dbReference>
<evidence type="ECO:0000313" key="5">
    <source>
        <dbReference type="Proteomes" id="UP000663852"/>
    </source>
</evidence>
<evidence type="ECO:0000313" key="2">
    <source>
        <dbReference type="EMBL" id="CAF0864031.1"/>
    </source>
</evidence>